<feature type="region of interest" description="Disordered" evidence="1">
    <location>
        <begin position="25"/>
        <end position="45"/>
    </location>
</feature>
<reference evidence="2 3" key="1">
    <citation type="submission" date="2018-07" db="EMBL/GenBank/DDBJ databases">
        <title>Section-level genome sequencing of Aspergillus section Nigri to investigate inter- and intra-species variation.</title>
        <authorList>
            <consortium name="DOE Joint Genome Institute"/>
            <person name="Vesth T.C."/>
            <person name="Nybo J.L."/>
            <person name="Theobald S."/>
            <person name="Frisvad J.C."/>
            <person name="Larsen T.O."/>
            <person name="Nielsen K.F."/>
            <person name="Hoof J.B."/>
            <person name="Brandl J."/>
            <person name="Salamov A."/>
            <person name="Riley R."/>
            <person name="Gladden J.M."/>
            <person name="Phatale P."/>
            <person name="Nielsen M.T."/>
            <person name="Lyhne E.K."/>
            <person name="Kogle M.E."/>
            <person name="Strasser K."/>
            <person name="McDonnell E."/>
            <person name="Barry K."/>
            <person name="Clum A."/>
            <person name="Chen C."/>
            <person name="Nolan M."/>
            <person name="Sandor L."/>
            <person name="Kuo A."/>
            <person name="Lipzen A."/>
            <person name="Hainaut M."/>
            <person name="Drula E."/>
            <person name="Tsang A."/>
            <person name="Magnuson J.K."/>
            <person name="Henrissat B."/>
            <person name="Wiebenga A."/>
            <person name="Simmons B.A."/>
            <person name="Makela M.R."/>
            <person name="De vries R.P."/>
            <person name="Grigoriev I.V."/>
            <person name="Mortensen U.H."/>
            <person name="Baker S.E."/>
            <person name="Andersen M.R."/>
        </authorList>
    </citation>
    <scope>NUCLEOTIDE SEQUENCE [LARGE SCALE GENOMIC DNA]</scope>
    <source>
        <strain evidence="2 3">ATCC 13496</strain>
    </source>
</reference>
<dbReference type="EMBL" id="KZ851907">
    <property type="protein sequence ID" value="RDH22474.1"/>
    <property type="molecule type" value="Genomic_DNA"/>
</dbReference>
<accession>A0A370C3J6</accession>
<dbReference type="AlphaFoldDB" id="A0A370C3J6"/>
<gene>
    <name evidence="2" type="ORF">M747DRAFT_294098</name>
</gene>
<protein>
    <submittedName>
        <fullName evidence="2">Uncharacterized protein</fullName>
    </submittedName>
</protein>
<organism evidence="2 3">
    <name type="scientific">Aspergillus niger ATCC 13496</name>
    <dbReference type="NCBI Taxonomy" id="1353008"/>
    <lineage>
        <taxon>Eukaryota</taxon>
        <taxon>Fungi</taxon>
        <taxon>Dikarya</taxon>
        <taxon>Ascomycota</taxon>
        <taxon>Pezizomycotina</taxon>
        <taxon>Eurotiomycetes</taxon>
        <taxon>Eurotiomycetidae</taxon>
        <taxon>Eurotiales</taxon>
        <taxon>Aspergillaceae</taxon>
        <taxon>Aspergillus</taxon>
        <taxon>Aspergillus subgen. Circumdati</taxon>
    </lineage>
</organism>
<proteinExistence type="predicted"/>
<sequence length="135" mass="15238">MAPGPFSRQHPYEIHTPSWHAASNRPIVDGKYNDPETGEVRNTTGFEFSGPPAVDVIITNLHEDSSTSVRRVQLPFRVEALLVWIMRIVDERKLQIDSLNATPYAIRVVLAHELSGEEFTEVADVMANGIWNDRQ</sequence>
<dbReference type="VEuPathDB" id="FungiDB:M747DRAFT_294098"/>
<name>A0A370C3J6_ASPNG</name>
<evidence type="ECO:0000256" key="1">
    <source>
        <dbReference type="SAM" id="MobiDB-lite"/>
    </source>
</evidence>
<evidence type="ECO:0000313" key="2">
    <source>
        <dbReference type="EMBL" id="RDH22474.1"/>
    </source>
</evidence>
<dbReference type="Proteomes" id="UP000253845">
    <property type="component" value="Unassembled WGS sequence"/>
</dbReference>
<evidence type="ECO:0000313" key="3">
    <source>
        <dbReference type="Proteomes" id="UP000253845"/>
    </source>
</evidence>